<dbReference type="PANTHER" id="PTHR31228:SF24">
    <property type="entry name" value="CYSTATIN_MONELLIN SUPERFAMILY PROTEIN"/>
    <property type="match status" value="1"/>
</dbReference>
<evidence type="ECO:0000313" key="2">
    <source>
        <dbReference type="Proteomes" id="UP000694864"/>
    </source>
</evidence>
<dbReference type="NCBIfam" id="TIGR01638">
    <property type="entry name" value="Atha_cystat_rel"/>
    <property type="match status" value="1"/>
</dbReference>
<evidence type="ECO:0000313" key="3">
    <source>
        <dbReference type="RefSeq" id="XP_010464106.1"/>
    </source>
</evidence>
<name>A0ABM0W0U4_CAMSA</name>
<sequence length="235" mass="27156">METTEPMEESSRPVASASVTKRKAESDTDIEDSDDENKECDDEVEESGDEEYVDSDDELMKPTWWTVPEWDVDSFEGLEYHSSQEENELSDQEAEGKWRRYKRLVVESKGFYVEPGLRPRYCFSGIKPVSNLEFSAGFGQTYREYFAEMACLCLQKYNQEKSEINGFNVEFVEVVRGNYTTGSRSKSYITFMAREKPDGPLVEYQAKVWCTFVQHENYPILCRPAPTQSLGTKFT</sequence>
<reference evidence="2" key="1">
    <citation type="journal article" date="2014" name="Nat. Commun.">
        <title>The emerging biofuel crop Camelina sativa retains a highly undifferentiated hexaploid genome structure.</title>
        <authorList>
            <person name="Kagale S."/>
            <person name="Koh C."/>
            <person name="Nixon J."/>
            <person name="Bollina V."/>
            <person name="Clarke W.E."/>
            <person name="Tuteja R."/>
            <person name="Spillane C."/>
            <person name="Robinson S.J."/>
            <person name="Links M.G."/>
            <person name="Clarke C."/>
            <person name="Higgins E.E."/>
            <person name="Huebert T."/>
            <person name="Sharpe A.G."/>
            <person name="Parkin I.A."/>
        </authorList>
    </citation>
    <scope>NUCLEOTIDE SEQUENCE [LARGE SCALE GENOMIC DNA]</scope>
    <source>
        <strain evidence="2">cv. DH55</strain>
    </source>
</reference>
<organism evidence="2 3">
    <name type="scientific">Camelina sativa</name>
    <name type="common">False flax</name>
    <name type="synonym">Myagrum sativum</name>
    <dbReference type="NCBI Taxonomy" id="90675"/>
    <lineage>
        <taxon>Eukaryota</taxon>
        <taxon>Viridiplantae</taxon>
        <taxon>Streptophyta</taxon>
        <taxon>Embryophyta</taxon>
        <taxon>Tracheophyta</taxon>
        <taxon>Spermatophyta</taxon>
        <taxon>Magnoliopsida</taxon>
        <taxon>eudicotyledons</taxon>
        <taxon>Gunneridae</taxon>
        <taxon>Pentapetalae</taxon>
        <taxon>rosids</taxon>
        <taxon>malvids</taxon>
        <taxon>Brassicales</taxon>
        <taxon>Brassicaceae</taxon>
        <taxon>Camelineae</taxon>
        <taxon>Camelina</taxon>
    </lineage>
</organism>
<dbReference type="InterPro" id="IPR006525">
    <property type="entry name" value="Cystatin-related_pln"/>
</dbReference>
<reference evidence="3" key="2">
    <citation type="submission" date="2025-08" db="UniProtKB">
        <authorList>
            <consortium name="RefSeq"/>
        </authorList>
    </citation>
    <scope>IDENTIFICATION</scope>
    <source>
        <tissue evidence="3">Leaf</tissue>
    </source>
</reference>
<evidence type="ECO:0000256" key="1">
    <source>
        <dbReference type="SAM" id="MobiDB-lite"/>
    </source>
</evidence>
<gene>
    <name evidence="3" type="primary">LOC104744713</name>
</gene>
<dbReference type="GeneID" id="104744713"/>
<dbReference type="Gene3D" id="3.10.450.10">
    <property type="match status" value="1"/>
</dbReference>
<feature type="compositionally biased region" description="Acidic residues" evidence="1">
    <location>
        <begin position="27"/>
        <end position="57"/>
    </location>
</feature>
<protein>
    <submittedName>
        <fullName evidence="3">Uncharacterized protein LOC104744713 isoform X1</fullName>
    </submittedName>
</protein>
<keyword evidence="2" id="KW-1185">Reference proteome</keyword>
<dbReference type="Proteomes" id="UP000694864">
    <property type="component" value="Chromosome 15"/>
</dbReference>
<proteinExistence type="predicted"/>
<dbReference type="PANTHER" id="PTHR31228">
    <property type="entry name" value="CYSTATIN/MONELLIN SUPERFAMILY PROTEIN"/>
    <property type="match status" value="1"/>
</dbReference>
<feature type="region of interest" description="Disordered" evidence="1">
    <location>
        <begin position="1"/>
        <end position="58"/>
    </location>
</feature>
<accession>A0ABM0W0U4</accession>
<dbReference type="RefSeq" id="XP_010464106.1">
    <property type="nucleotide sequence ID" value="XM_010465804.2"/>
</dbReference>